<feature type="domain" description="Ketoreductase" evidence="2">
    <location>
        <begin position="19"/>
        <end position="200"/>
    </location>
</feature>
<dbReference type="PRINTS" id="PR00080">
    <property type="entry name" value="SDRFAMILY"/>
</dbReference>
<dbReference type="PRINTS" id="PR00081">
    <property type="entry name" value="GDHRDH"/>
</dbReference>
<dbReference type="InterPro" id="IPR002347">
    <property type="entry name" value="SDR_fam"/>
</dbReference>
<evidence type="ECO:0000259" key="2">
    <source>
        <dbReference type="SMART" id="SM00822"/>
    </source>
</evidence>
<sequence>MGEQAVLEGSSVQDPTTRPVVLITGASAGIGEAITRRFAAAGYRIVAVARRPEKLAALAEGLAGQAEVATLSLDVSDPSSAARAVSFAIDTFGRLDCLVNNAGSGRWAPVHQTDDEAMDEVIDVSLKATFRFCREAVPVLRPGSAIVTVGSTFGLIGGLDGGIYCAVKAALVGLTQTLAAQYGSQGIRSNLVAPGVIKTDMTKDHWNARGFQRLNHEMTPFDREGTPEDVANAVFFLASPEGSYINGQSIALDGGWTTTKFLVNDALVLDRVPSQPASAALNG</sequence>
<dbReference type="EMBL" id="JBFNXR010000029">
    <property type="protein sequence ID" value="MEW9855238.1"/>
    <property type="molecule type" value="Genomic_DNA"/>
</dbReference>
<comment type="caution">
    <text evidence="3">The sequence shown here is derived from an EMBL/GenBank/DDBJ whole genome shotgun (WGS) entry which is preliminary data.</text>
</comment>
<dbReference type="InterPro" id="IPR057326">
    <property type="entry name" value="KR_dom"/>
</dbReference>
<protein>
    <submittedName>
        <fullName evidence="3">SDR family NAD(P)-dependent oxidoreductase</fullName>
        <ecNumber evidence="3">1.1.1.-</ecNumber>
    </submittedName>
</protein>
<keyword evidence="3" id="KW-0560">Oxidoreductase</keyword>
<reference evidence="3 4" key="1">
    <citation type="submission" date="2024-06" db="EMBL/GenBank/DDBJ databases">
        <title>Novosphingobium rhizovicinus M1R2S20.</title>
        <authorList>
            <person name="Sun J.-Q."/>
        </authorList>
    </citation>
    <scope>NUCLEOTIDE SEQUENCE [LARGE SCALE GENOMIC DNA]</scope>
    <source>
        <strain evidence="3 4">M1R2S20</strain>
    </source>
</reference>
<evidence type="ECO:0000313" key="4">
    <source>
        <dbReference type="Proteomes" id="UP001556118"/>
    </source>
</evidence>
<keyword evidence="4" id="KW-1185">Reference proteome</keyword>
<comment type="similarity">
    <text evidence="1">Belongs to the short-chain dehydrogenases/reductases (SDR) family.</text>
</comment>
<dbReference type="CDD" id="cd05233">
    <property type="entry name" value="SDR_c"/>
    <property type="match status" value="1"/>
</dbReference>
<organism evidence="3 4">
    <name type="scientific">Novosphingobium rhizovicinum</name>
    <dbReference type="NCBI Taxonomy" id="3228928"/>
    <lineage>
        <taxon>Bacteria</taxon>
        <taxon>Pseudomonadati</taxon>
        <taxon>Pseudomonadota</taxon>
        <taxon>Alphaproteobacteria</taxon>
        <taxon>Sphingomonadales</taxon>
        <taxon>Sphingomonadaceae</taxon>
        <taxon>Novosphingobium</taxon>
    </lineage>
</organism>
<dbReference type="SUPFAM" id="SSF51735">
    <property type="entry name" value="NAD(P)-binding Rossmann-fold domains"/>
    <property type="match status" value="1"/>
</dbReference>
<dbReference type="Gene3D" id="3.40.50.720">
    <property type="entry name" value="NAD(P)-binding Rossmann-like Domain"/>
    <property type="match status" value="1"/>
</dbReference>
<dbReference type="Pfam" id="PF13561">
    <property type="entry name" value="adh_short_C2"/>
    <property type="match status" value="1"/>
</dbReference>
<dbReference type="Proteomes" id="UP001556118">
    <property type="component" value="Unassembled WGS sequence"/>
</dbReference>
<dbReference type="InterPro" id="IPR036291">
    <property type="entry name" value="NAD(P)-bd_dom_sf"/>
</dbReference>
<dbReference type="EC" id="1.1.1.-" evidence="3"/>
<proteinExistence type="inferred from homology"/>
<name>A0ABV3RBI3_9SPHN</name>
<dbReference type="GO" id="GO:0016491">
    <property type="term" value="F:oxidoreductase activity"/>
    <property type="evidence" value="ECO:0007669"/>
    <property type="project" value="UniProtKB-KW"/>
</dbReference>
<dbReference type="SMART" id="SM00822">
    <property type="entry name" value="PKS_KR"/>
    <property type="match status" value="1"/>
</dbReference>
<dbReference type="PANTHER" id="PTHR42760">
    <property type="entry name" value="SHORT-CHAIN DEHYDROGENASES/REDUCTASES FAMILY MEMBER"/>
    <property type="match status" value="1"/>
</dbReference>
<evidence type="ECO:0000313" key="3">
    <source>
        <dbReference type="EMBL" id="MEW9855238.1"/>
    </source>
</evidence>
<accession>A0ABV3RBI3</accession>
<evidence type="ECO:0000256" key="1">
    <source>
        <dbReference type="ARBA" id="ARBA00006484"/>
    </source>
</evidence>
<dbReference type="RefSeq" id="WP_367772533.1">
    <property type="nucleotide sequence ID" value="NZ_JBFNXR010000029.1"/>
</dbReference>
<gene>
    <name evidence="3" type="ORF">ABUH87_08625</name>
</gene>